<dbReference type="EMBL" id="JABXBU010000012">
    <property type="protein sequence ID" value="KAF8789011.1"/>
    <property type="molecule type" value="Genomic_DNA"/>
</dbReference>
<proteinExistence type="predicted"/>
<name>A0A8T0FDM3_ARGBR</name>
<dbReference type="InterPro" id="IPR021001">
    <property type="entry name" value="Spidroin_C"/>
</dbReference>
<evidence type="ECO:0000259" key="1">
    <source>
        <dbReference type="Pfam" id="PF11260"/>
    </source>
</evidence>
<feature type="domain" description="Spidroin C-terminal" evidence="1">
    <location>
        <begin position="152"/>
        <end position="235"/>
    </location>
</feature>
<sequence>MKATLPTLGPRVLSAVLQGVSRAGEGLGINVDTSSVENDISSSTRFSFRSSSNKGSVDLRYTGAQSDPFQGNPFSVNRQALEDQLKNKMVLVEQLQRHPDPCQDKEVSVKRLGFPHLLKAKVFSVKSSGSAISTCFWSWTMGRTALKGALNSPIGLRSGSAASRINQLTSSLTNSIGPNGVDTNALARSLQSSFSNLRSSGMSSSDAKIEVLLESIVGLLQLLSNTQIRGVNPATASSVANSAARSFELVLA</sequence>
<reference evidence="2" key="1">
    <citation type="journal article" date="2020" name="bioRxiv">
        <title>Chromosome-level reference genome of the European wasp spider Argiope bruennichi: a resource for studies on range expansion and evolutionary adaptation.</title>
        <authorList>
            <person name="Sheffer M.M."/>
            <person name="Hoppe A."/>
            <person name="Krehenwinkel H."/>
            <person name="Uhl G."/>
            <person name="Kuss A.W."/>
            <person name="Jensen L."/>
            <person name="Jensen C."/>
            <person name="Gillespie R.G."/>
            <person name="Hoff K.J."/>
            <person name="Prost S."/>
        </authorList>
    </citation>
    <scope>NUCLEOTIDE SEQUENCE</scope>
</reference>
<dbReference type="AlphaFoldDB" id="A0A8T0FDM3"/>
<gene>
    <name evidence="2" type="ORF">HNY73_006993</name>
</gene>
<dbReference type="Proteomes" id="UP000807504">
    <property type="component" value="Unassembled WGS sequence"/>
</dbReference>
<reference evidence="2" key="2">
    <citation type="submission" date="2020-06" db="EMBL/GenBank/DDBJ databases">
        <authorList>
            <person name="Sheffer M."/>
        </authorList>
    </citation>
    <scope>NUCLEOTIDE SEQUENCE</scope>
</reference>
<evidence type="ECO:0000313" key="2">
    <source>
        <dbReference type="EMBL" id="KAF8789011.1"/>
    </source>
</evidence>
<dbReference type="InterPro" id="IPR043070">
    <property type="entry name" value="Spidroin_repeat"/>
</dbReference>
<evidence type="ECO:0000313" key="3">
    <source>
        <dbReference type="Proteomes" id="UP000807504"/>
    </source>
</evidence>
<dbReference type="Gene3D" id="1.10.274.60">
    <property type="entry name" value="Spidroin, repetitive domain"/>
    <property type="match status" value="1"/>
</dbReference>
<comment type="caution">
    <text evidence="2">The sequence shown here is derived from an EMBL/GenBank/DDBJ whole genome shotgun (WGS) entry which is preliminary data.</text>
</comment>
<dbReference type="Pfam" id="PF11260">
    <property type="entry name" value="Spidroin_MaSp"/>
    <property type="match status" value="1"/>
</dbReference>
<protein>
    <recommendedName>
        <fullName evidence="1">Spidroin C-terminal domain-containing protein</fullName>
    </recommendedName>
</protein>
<accession>A0A8T0FDM3</accession>
<keyword evidence="3" id="KW-1185">Reference proteome</keyword>
<dbReference type="Gene3D" id="1.10.10.1350">
    <property type="entry name" value="Spidroin domain, C-terminal domain"/>
    <property type="match status" value="1"/>
</dbReference>
<organism evidence="2 3">
    <name type="scientific">Argiope bruennichi</name>
    <name type="common">Wasp spider</name>
    <name type="synonym">Aranea bruennichi</name>
    <dbReference type="NCBI Taxonomy" id="94029"/>
    <lineage>
        <taxon>Eukaryota</taxon>
        <taxon>Metazoa</taxon>
        <taxon>Ecdysozoa</taxon>
        <taxon>Arthropoda</taxon>
        <taxon>Chelicerata</taxon>
        <taxon>Arachnida</taxon>
        <taxon>Araneae</taxon>
        <taxon>Araneomorphae</taxon>
        <taxon>Entelegynae</taxon>
        <taxon>Araneoidea</taxon>
        <taxon>Araneidae</taxon>
        <taxon>Argiope</taxon>
    </lineage>
</organism>
<dbReference type="InterPro" id="IPR038542">
    <property type="entry name" value="Spidroin_C_sf"/>
</dbReference>